<evidence type="ECO:0000259" key="5">
    <source>
        <dbReference type="PROSITE" id="PS51294"/>
    </source>
</evidence>
<dbReference type="Pfam" id="PF00249">
    <property type="entry name" value="Myb_DNA-binding"/>
    <property type="match status" value="1"/>
</dbReference>
<dbReference type="Gene3D" id="1.10.10.60">
    <property type="entry name" value="Homeodomain-like"/>
    <property type="match status" value="1"/>
</dbReference>
<dbReference type="GO" id="GO:0005634">
    <property type="term" value="C:nucleus"/>
    <property type="evidence" value="ECO:0007669"/>
    <property type="project" value="UniProtKB-SubCell"/>
</dbReference>
<evidence type="ECO:0000256" key="1">
    <source>
        <dbReference type="ARBA" id="ARBA00004123"/>
    </source>
</evidence>
<dbReference type="SUPFAM" id="SSF46689">
    <property type="entry name" value="Homeodomain-like"/>
    <property type="match status" value="1"/>
</dbReference>
<accession>A0AAD3T4I5</accession>
<feature type="domain" description="HTH myb-type" evidence="5">
    <location>
        <begin position="1"/>
        <end position="40"/>
    </location>
</feature>
<feature type="domain" description="Myb-like" evidence="4">
    <location>
        <begin position="1"/>
        <end position="36"/>
    </location>
</feature>
<evidence type="ECO:0000256" key="3">
    <source>
        <dbReference type="SAM" id="MobiDB-lite"/>
    </source>
</evidence>
<evidence type="ECO:0000313" key="6">
    <source>
        <dbReference type="EMBL" id="GMH22780.1"/>
    </source>
</evidence>
<dbReference type="FunFam" id="1.10.10.60:FF:000351">
    <property type="entry name" value="Transcription factor GAMYB"/>
    <property type="match status" value="1"/>
</dbReference>
<dbReference type="InterPro" id="IPR017930">
    <property type="entry name" value="Myb_dom"/>
</dbReference>
<reference evidence="6" key="1">
    <citation type="submission" date="2023-05" db="EMBL/GenBank/DDBJ databases">
        <title>Nepenthes gracilis genome sequencing.</title>
        <authorList>
            <person name="Fukushima K."/>
        </authorList>
    </citation>
    <scope>NUCLEOTIDE SEQUENCE</scope>
    <source>
        <strain evidence="6">SING2019-196</strain>
    </source>
</reference>
<feature type="region of interest" description="Disordered" evidence="3">
    <location>
        <begin position="43"/>
        <end position="67"/>
    </location>
</feature>
<dbReference type="InterPro" id="IPR009057">
    <property type="entry name" value="Homeodomain-like_sf"/>
</dbReference>
<organism evidence="6 7">
    <name type="scientific">Nepenthes gracilis</name>
    <name type="common">Slender pitcher plant</name>
    <dbReference type="NCBI Taxonomy" id="150966"/>
    <lineage>
        <taxon>Eukaryota</taxon>
        <taxon>Viridiplantae</taxon>
        <taxon>Streptophyta</taxon>
        <taxon>Embryophyta</taxon>
        <taxon>Tracheophyta</taxon>
        <taxon>Spermatophyta</taxon>
        <taxon>Magnoliopsida</taxon>
        <taxon>eudicotyledons</taxon>
        <taxon>Gunneridae</taxon>
        <taxon>Pentapetalae</taxon>
        <taxon>Caryophyllales</taxon>
        <taxon>Nepenthaceae</taxon>
        <taxon>Nepenthes</taxon>
    </lineage>
</organism>
<protein>
    <submittedName>
        <fullName evidence="6">Uncharacterized protein</fullName>
    </submittedName>
</protein>
<keyword evidence="2" id="KW-0539">Nucleus</keyword>
<evidence type="ECO:0000256" key="2">
    <source>
        <dbReference type="ARBA" id="ARBA00023242"/>
    </source>
</evidence>
<dbReference type="AlphaFoldDB" id="A0AAD3T4I5"/>
<comment type="subcellular location">
    <subcellularLocation>
        <location evidence="1">Nucleus</location>
    </subcellularLocation>
</comment>
<dbReference type="CDD" id="cd00167">
    <property type="entry name" value="SANT"/>
    <property type="match status" value="1"/>
</dbReference>
<dbReference type="Proteomes" id="UP001279734">
    <property type="component" value="Unassembled WGS sequence"/>
</dbReference>
<dbReference type="InterPro" id="IPR001005">
    <property type="entry name" value="SANT/Myb"/>
</dbReference>
<dbReference type="EMBL" id="BSYO01000025">
    <property type="protein sequence ID" value="GMH22780.1"/>
    <property type="molecule type" value="Genomic_DNA"/>
</dbReference>
<sequence>MVVDMQARVGNKWATIATYLPGRTDNDVKNFWSTRQKRLARILQSSSSSQQHKPPLKSKGKLPLVHHQASASPLQVSMVGGGDCNQVKEEASSSYNNQQPQSSSLSYLQNNEIIMAAINPQPLVINDPSTQELLFTQLPQHPKLDHSFLLENQDLVTGFVGEPSGSGLDFFPHQNACGHLENVAPFCYGSPAFGFDTGGGSNQGGGGSGGGGVGQGDIGNLANPEILFDDFPAIVFDSLEPFPSSPEH</sequence>
<dbReference type="PROSITE" id="PS51294">
    <property type="entry name" value="HTH_MYB"/>
    <property type="match status" value="1"/>
</dbReference>
<dbReference type="InterPro" id="IPR053106">
    <property type="entry name" value="Plant_Male-Germline_Reg_TFs"/>
</dbReference>
<feature type="compositionally biased region" description="Low complexity" evidence="3">
    <location>
        <begin position="44"/>
        <end position="53"/>
    </location>
</feature>
<comment type="caution">
    <text evidence="6">The sequence shown here is derived from an EMBL/GenBank/DDBJ whole genome shotgun (WGS) entry which is preliminary data.</text>
</comment>
<keyword evidence="7" id="KW-1185">Reference proteome</keyword>
<gene>
    <name evidence="6" type="ORF">Nepgr_024623</name>
</gene>
<evidence type="ECO:0000313" key="7">
    <source>
        <dbReference type="Proteomes" id="UP001279734"/>
    </source>
</evidence>
<proteinExistence type="predicted"/>
<evidence type="ECO:0000259" key="4">
    <source>
        <dbReference type="PROSITE" id="PS50090"/>
    </source>
</evidence>
<dbReference type="PANTHER" id="PTHR47996">
    <property type="entry name" value="TRANSCRIPTION FACTOR DUO1"/>
    <property type="match status" value="1"/>
</dbReference>
<dbReference type="PROSITE" id="PS50090">
    <property type="entry name" value="MYB_LIKE"/>
    <property type="match status" value="1"/>
</dbReference>
<name>A0AAD3T4I5_NEPGR</name>
<dbReference type="PANTHER" id="PTHR47996:SF3">
    <property type="entry name" value="TRANSCRIPTION FACTOR DUO1"/>
    <property type="match status" value="1"/>
</dbReference>